<evidence type="ECO:0000313" key="3">
    <source>
        <dbReference type="EMBL" id="GGI06886.1"/>
    </source>
</evidence>
<proteinExistence type="predicted"/>
<organism evidence="3 4">
    <name type="scientific">Isoptericola cucumis</name>
    <dbReference type="NCBI Taxonomy" id="1776856"/>
    <lineage>
        <taxon>Bacteria</taxon>
        <taxon>Bacillati</taxon>
        <taxon>Actinomycetota</taxon>
        <taxon>Actinomycetes</taxon>
        <taxon>Micrococcales</taxon>
        <taxon>Promicromonosporaceae</taxon>
        <taxon>Isoptericola</taxon>
    </lineage>
</organism>
<dbReference type="Proteomes" id="UP000632535">
    <property type="component" value="Unassembled WGS sequence"/>
</dbReference>
<feature type="transmembrane region" description="Helical" evidence="2">
    <location>
        <begin position="21"/>
        <end position="43"/>
    </location>
</feature>
<accession>A0ABQ2B5S4</accession>
<keyword evidence="4" id="KW-1185">Reference proteome</keyword>
<evidence type="ECO:0000256" key="1">
    <source>
        <dbReference type="SAM" id="MobiDB-lite"/>
    </source>
</evidence>
<feature type="transmembrane region" description="Helical" evidence="2">
    <location>
        <begin position="134"/>
        <end position="161"/>
    </location>
</feature>
<name>A0ABQ2B5S4_9MICO</name>
<sequence>MSLIDTIQDLVAQVPDLVQPLVVAAAGAIPFVEGEGAVAIGIIGGIHPALAAVAAMVGNFLCVAALVLLSSGARNAVVTRHRANVRAREAVTVGGGAGAGSRPAEGSGTAAGETAGEGRGVERRAKFQRAYERYGVPGVSLLGPLLLPTHFTATMLAASGVGKARILVWQAVAIVGWTTLTALVVSGVLSAVG</sequence>
<evidence type="ECO:0000256" key="2">
    <source>
        <dbReference type="SAM" id="Phobius"/>
    </source>
</evidence>
<keyword evidence="2" id="KW-0812">Transmembrane</keyword>
<keyword evidence="2" id="KW-1133">Transmembrane helix</keyword>
<dbReference type="EMBL" id="BMDG01000004">
    <property type="protein sequence ID" value="GGI06886.1"/>
    <property type="molecule type" value="Genomic_DNA"/>
</dbReference>
<feature type="compositionally biased region" description="Low complexity" evidence="1">
    <location>
        <begin position="100"/>
        <end position="114"/>
    </location>
</feature>
<comment type="caution">
    <text evidence="3">The sequence shown here is derived from an EMBL/GenBank/DDBJ whole genome shotgun (WGS) entry which is preliminary data.</text>
</comment>
<dbReference type="RefSeq" id="WP_188522902.1">
    <property type="nucleotide sequence ID" value="NZ_BMDG01000004.1"/>
</dbReference>
<feature type="transmembrane region" description="Helical" evidence="2">
    <location>
        <begin position="49"/>
        <end position="70"/>
    </location>
</feature>
<evidence type="ECO:0000313" key="4">
    <source>
        <dbReference type="Proteomes" id="UP000632535"/>
    </source>
</evidence>
<reference evidence="4" key="1">
    <citation type="journal article" date="2019" name="Int. J. Syst. Evol. Microbiol.">
        <title>The Global Catalogue of Microorganisms (GCM) 10K type strain sequencing project: providing services to taxonomists for standard genome sequencing and annotation.</title>
        <authorList>
            <consortium name="The Broad Institute Genomics Platform"/>
            <consortium name="The Broad Institute Genome Sequencing Center for Infectious Disease"/>
            <person name="Wu L."/>
            <person name="Ma J."/>
        </authorList>
    </citation>
    <scope>NUCLEOTIDE SEQUENCE [LARGE SCALE GENOMIC DNA]</scope>
    <source>
        <strain evidence="4">CCM 8653</strain>
    </source>
</reference>
<protein>
    <recommendedName>
        <fullName evidence="5">Small multidrug efflux protein</fullName>
    </recommendedName>
</protein>
<evidence type="ECO:0008006" key="5">
    <source>
        <dbReference type="Google" id="ProtNLM"/>
    </source>
</evidence>
<gene>
    <name evidence="3" type="ORF">GCM10007368_13400</name>
</gene>
<feature type="transmembrane region" description="Helical" evidence="2">
    <location>
        <begin position="167"/>
        <end position="192"/>
    </location>
</feature>
<keyword evidence="2" id="KW-0472">Membrane</keyword>
<feature type="region of interest" description="Disordered" evidence="1">
    <location>
        <begin position="94"/>
        <end position="121"/>
    </location>
</feature>